<dbReference type="Proteomes" id="UP001380953">
    <property type="component" value="Unassembled WGS sequence"/>
</dbReference>
<proteinExistence type="predicted"/>
<name>A0ACC6P7U3_9BACL</name>
<gene>
    <name evidence="1" type="ORF">WKI47_03610</name>
</gene>
<dbReference type="EMBL" id="JBBKAR010000008">
    <property type="protein sequence ID" value="MEJ8302998.1"/>
    <property type="molecule type" value="Genomic_DNA"/>
</dbReference>
<evidence type="ECO:0000313" key="2">
    <source>
        <dbReference type="Proteomes" id="UP001380953"/>
    </source>
</evidence>
<sequence length="587" mass="60890">MKTSQSPGSGLLRGAFILGAAAILSKLIGTLQKIPLQNIGGDGVFGIYTTVYSFYAFLAVFVTAALPAAISKYVAERTASADEQGVRRVLRAGLLTACSAGLLMALAMWTLAPQVSAWIGSEHTLLPLRAVSLALLVVPPMAALRGFFQGLQQALPTAVSQVAEQIVRVAVMVALLLTLNAFEAADERIAAGAALGTFAGGVAGLGTMLLFWRRYQRLRRFDSFAPAKQVGEAETKGVADSDFEASSVLEQGHPKALNAVAAEKSRTELRAEDPRSSSLRTWIKRLLIYAVPVFVGSLSQPLLGLVDTLTVPRLLQGAGWNDLASMEQFGIYNRGIPIVQLVFMLATSLSTLLLPAIAEAKARGQEERIAASAGVALRWLWLLGLTAAAGLAVLAGPVNIMLYADAQGTDALRWTALSAAGGTLGIVSAALLQGMGAVRAPALFLLVSATLKLTLNLVLVPLMGISGAALAGAVSYLVAALLGVLLLARLTGLRGGVRRTLLQPLLLAGLTALAAYGVRLLTSELLAAAGLGGRTGALLTSAFGVAAGVLAFVAALVYTRAVSDAELSALPGGAKLAALARRLRRES</sequence>
<reference evidence="1" key="1">
    <citation type="submission" date="2024-03" db="EMBL/GenBank/DDBJ databases">
        <title>Whole genome sequecning of epiphytes from Marcgravia umbellata leaves.</title>
        <authorList>
            <person name="Kumar G."/>
            <person name="Savka M.A."/>
        </authorList>
    </citation>
    <scope>NUCLEOTIDE SEQUENCE</scope>
    <source>
        <strain evidence="1">RIT_BL5</strain>
    </source>
</reference>
<accession>A0ACC6P7U3</accession>
<keyword evidence="2" id="KW-1185">Reference proteome</keyword>
<organism evidence="1 2">
    <name type="scientific">Saccharibacillus sacchari</name>
    <dbReference type="NCBI Taxonomy" id="456493"/>
    <lineage>
        <taxon>Bacteria</taxon>
        <taxon>Bacillati</taxon>
        <taxon>Bacillota</taxon>
        <taxon>Bacilli</taxon>
        <taxon>Bacillales</taxon>
        <taxon>Paenibacillaceae</taxon>
        <taxon>Saccharibacillus</taxon>
    </lineage>
</organism>
<comment type="caution">
    <text evidence="1">The sequence shown here is derived from an EMBL/GenBank/DDBJ whole genome shotgun (WGS) entry which is preliminary data.</text>
</comment>
<evidence type="ECO:0000313" key="1">
    <source>
        <dbReference type="EMBL" id="MEJ8302998.1"/>
    </source>
</evidence>
<protein>
    <submittedName>
        <fullName evidence="1">Oligosaccharide flippase family protein</fullName>
    </submittedName>
</protein>